<evidence type="ECO:0000259" key="4">
    <source>
        <dbReference type="PROSITE" id="PS50097"/>
    </source>
</evidence>
<gene>
    <name evidence="5" type="ORF">B0A48_07816</name>
</gene>
<accession>A0A1V8T754</accession>
<feature type="region of interest" description="Disordered" evidence="3">
    <location>
        <begin position="1"/>
        <end position="20"/>
    </location>
</feature>
<name>A0A1V8T754_9PEZI</name>
<organism evidence="5 6">
    <name type="scientific">Cryoendolithus antarcticus</name>
    <dbReference type="NCBI Taxonomy" id="1507870"/>
    <lineage>
        <taxon>Eukaryota</taxon>
        <taxon>Fungi</taxon>
        <taxon>Dikarya</taxon>
        <taxon>Ascomycota</taxon>
        <taxon>Pezizomycotina</taxon>
        <taxon>Dothideomycetes</taxon>
        <taxon>Dothideomycetidae</taxon>
        <taxon>Cladosporiales</taxon>
        <taxon>Cladosporiaceae</taxon>
        <taxon>Cryoendolithus</taxon>
    </lineage>
</organism>
<dbReference type="GO" id="GO:0005737">
    <property type="term" value="C:cytoplasm"/>
    <property type="evidence" value="ECO:0007669"/>
    <property type="project" value="TreeGrafter"/>
</dbReference>
<evidence type="ECO:0000256" key="2">
    <source>
        <dbReference type="ARBA" id="ARBA00023043"/>
    </source>
</evidence>
<dbReference type="InterPro" id="IPR000210">
    <property type="entry name" value="BTB/POZ_dom"/>
</dbReference>
<dbReference type="InParanoid" id="A0A1V8T754"/>
<proteinExistence type="predicted"/>
<evidence type="ECO:0000256" key="1">
    <source>
        <dbReference type="ARBA" id="ARBA00022737"/>
    </source>
</evidence>
<dbReference type="SMART" id="SM00225">
    <property type="entry name" value="BTB"/>
    <property type="match status" value="1"/>
</dbReference>
<evidence type="ECO:0000313" key="5">
    <source>
        <dbReference type="EMBL" id="OQO07246.1"/>
    </source>
</evidence>
<dbReference type="PANTHER" id="PTHR46231">
    <property type="entry name" value="ANKYRIN REPEAT AND BTB/POZ DOMAIN-CONTAINING PROTEIN 1"/>
    <property type="match status" value="1"/>
</dbReference>
<reference evidence="6" key="1">
    <citation type="submission" date="2017-03" db="EMBL/GenBank/DDBJ databases">
        <title>Genomes of endolithic fungi from Antarctica.</title>
        <authorList>
            <person name="Coleine C."/>
            <person name="Masonjones S."/>
            <person name="Stajich J.E."/>
        </authorList>
    </citation>
    <scope>NUCLEOTIDE SEQUENCE [LARGE SCALE GENOMIC DNA]</scope>
    <source>
        <strain evidence="6">CCFEE 5527</strain>
    </source>
</reference>
<sequence length="270" mass="30891">MSLATNVHLDPHRPPQASRQQDYSDIVITFSGRSVHCHNIVLCRASDYFNRQFGPRSQFAERSLKEVELKDDDPDALEALLLHLYQQDFDPDVSKSWRFYFDLRAAADKYLLPRLGQTANSRFQRAATRIKDTSEIVIILRALDSELSHHGGLTHYRNTLRRANFEPLLQCAEYRAYVDENTALLWRDLDDLRSDMAALKKEQWLSKNDVEEQSLHLCKVHKAAVTDAKSPVTAVSGGRQVVAECFCTSACYSDRYSDSTITRVKCYVAK</sequence>
<dbReference type="PROSITE" id="PS50097">
    <property type="entry name" value="BTB"/>
    <property type="match status" value="1"/>
</dbReference>
<keyword evidence="1" id="KW-0677">Repeat</keyword>
<dbReference type="AlphaFoldDB" id="A0A1V8T754"/>
<feature type="domain" description="BTB" evidence="4">
    <location>
        <begin position="24"/>
        <end position="93"/>
    </location>
</feature>
<dbReference type="Pfam" id="PF00651">
    <property type="entry name" value="BTB"/>
    <property type="match status" value="1"/>
</dbReference>
<dbReference type="Proteomes" id="UP000192596">
    <property type="component" value="Unassembled WGS sequence"/>
</dbReference>
<evidence type="ECO:0000313" key="6">
    <source>
        <dbReference type="Proteomes" id="UP000192596"/>
    </source>
</evidence>
<dbReference type="PANTHER" id="PTHR46231:SF1">
    <property type="entry name" value="ANKYRIN REPEAT AND BTB_POZ DOMAIN-CONTAINING PROTEIN 1"/>
    <property type="match status" value="1"/>
</dbReference>
<dbReference type="Gene3D" id="3.30.710.10">
    <property type="entry name" value="Potassium Channel Kv1.1, Chain A"/>
    <property type="match status" value="1"/>
</dbReference>
<dbReference type="SUPFAM" id="SSF54695">
    <property type="entry name" value="POZ domain"/>
    <property type="match status" value="1"/>
</dbReference>
<dbReference type="STRING" id="1507870.A0A1V8T754"/>
<keyword evidence="6" id="KW-1185">Reference proteome</keyword>
<evidence type="ECO:0000256" key="3">
    <source>
        <dbReference type="SAM" id="MobiDB-lite"/>
    </source>
</evidence>
<dbReference type="CDD" id="cd18186">
    <property type="entry name" value="BTB_POZ_ZBTB_KLHL-like"/>
    <property type="match status" value="1"/>
</dbReference>
<dbReference type="OrthoDB" id="3916736at2759"/>
<dbReference type="GO" id="GO:0000151">
    <property type="term" value="C:ubiquitin ligase complex"/>
    <property type="evidence" value="ECO:0007669"/>
    <property type="project" value="TreeGrafter"/>
</dbReference>
<dbReference type="InterPro" id="IPR011333">
    <property type="entry name" value="SKP1/BTB/POZ_sf"/>
</dbReference>
<comment type="caution">
    <text evidence="5">The sequence shown here is derived from an EMBL/GenBank/DDBJ whole genome shotgun (WGS) entry which is preliminary data.</text>
</comment>
<dbReference type="EMBL" id="NAJO01000015">
    <property type="protein sequence ID" value="OQO07246.1"/>
    <property type="molecule type" value="Genomic_DNA"/>
</dbReference>
<keyword evidence="2" id="KW-0040">ANK repeat</keyword>
<protein>
    <recommendedName>
        <fullName evidence="4">BTB domain-containing protein</fullName>
    </recommendedName>
</protein>
<dbReference type="InterPro" id="IPR044515">
    <property type="entry name" value="ABTB1"/>
</dbReference>